<feature type="signal peptide" evidence="1">
    <location>
        <begin position="1"/>
        <end position="27"/>
    </location>
</feature>
<dbReference type="RefSeq" id="WP_295576163.1">
    <property type="nucleotide sequence ID" value="NZ_FLQR01000007.1"/>
</dbReference>
<proteinExistence type="predicted"/>
<organism evidence="3">
    <name type="scientific">uncultured Microbacterium sp</name>
    <dbReference type="NCBI Taxonomy" id="191216"/>
    <lineage>
        <taxon>Bacteria</taxon>
        <taxon>Bacillati</taxon>
        <taxon>Actinomycetota</taxon>
        <taxon>Actinomycetes</taxon>
        <taxon>Micrococcales</taxon>
        <taxon>Microbacteriaceae</taxon>
        <taxon>Microbacterium</taxon>
        <taxon>environmental samples</taxon>
    </lineage>
</organism>
<dbReference type="InterPro" id="IPR056303">
    <property type="entry name" value="AMIN-like"/>
</dbReference>
<keyword evidence="1" id="KW-0732">Signal</keyword>
<feature type="domain" description="AMIN-like" evidence="2">
    <location>
        <begin position="50"/>
        <end position="181"/>
    </location>
</feature>
<name>A0A1Y5P2E4_9MICO</name>
<accession>A0A1Y5P2E4</accession>
<evidence type="ECO:0000259" key="2">
    <source>
        <dbReference type="Pfam" id="PF24837"/>
    </source>
</evidence>
<sequence>MKRSIALLISILLGAVFLVSSGPAATAAPYCGITWGSLPESHLVGTMDASLTNVRAGRHTCFDRLVIDVRNDIHGYDVRYVSQVLTEASGVPVPVRGAADLQVVAYAPDYNVLTGQLTYTPANRKELVNVTGYTTFRQVAWAGSHEGQSSVALGVRARLPFRVFILDGPGTGSRLVVDVAHRW</sequence>
<dbReference type="Pfam" id="PF24837">
    <property type="entry name" value="AMIN-like"/>
    <property type="match status" value="1"/>
</dbReference>
<feature type="chain" id="PRO_5012170091" description="AMIN-like domain-containing protein" evidence="1">
    <location>
        <begin position="28"/>
        <end position="183"/>
    </location>
</feature>
<protein>
    <recommendedName>
        <fullName evidence="2">AMIN-like domain-containing protein</fullName>
    </recommendedName>
</protein>
<reference evidence="3" key="1">
    <citation type="submission" date="2016-03" db="EMBL/GenBank/DDBJ databases">
        <authorList>
            <person name="Ploux O."/>
        </authorList>
    </citation>
    <scope>NUCLEOTIDE SEQUENCE</scope>
    <source>
        <strain evidence="3">UC1</strain>
    </source>
</reference>
<evidence type="ECO:0000256" key="1">
    <source>
        <dbReference type="SAM" id="SignalP"/>
    </source>
</evidence>
<evidence type="ECO:0000313" key="3">
    <source>
        <dbReference type="EMBL" id="SBS72842.1"/>
    </source>
</evidence>
<dbReference type="EMBL" id="FLQR01000007">
    <property type="protein sequence ID" value="SBS72842.1"/>
    <property type="molecule type" value="Genomic_DNA"/>
</dbReference>
<dbReference type="AlphaFoldDB" id="A0A1Y5P2E4"/>
<gene>
    <name evidence="3" type="ORF">MIPYR_30253</name>
</gene>